<name>A0A8H2VRU4_9HELO</name>
<accession>A0A8H2VRU4</accession>
<reference evidence="2" key="1">
    <citation type="submission" date="2020-10" db="EMBL/GenBank/DDBJ databases">
        <authorList>
            <person name="Kusch S."/>
        </authorList>
    </citation>
    <scope>NUCLEOTIDE SEQUENCE</scope>
    <source>
        <strain evidence="2">SwB9</strain>
    </source>
</reference>
<protein>
    <submittedName>
        <fullName evidence="2">C3183446-25b8-48ed-aeef-9e3779574133-CDS</fullName>
    </submittedName>
</protein>
<organism evidence="2 3">
    <name type="scientific">Sclerotinia trifoliorum</name>
    <dbReference type="NCBI Taxonomy" id="28548"/>
    <lineage>
        <taxon>Eukaryota</taxon>
        <taxon>Fungi</taxon>
        <taxon>Dikarya</taxon>
        <taxon>Ascomycota</taxon>
        <taxon>Pezizomycotina</taxon>
        <taxon>Leotiomycetes</taxon>
        <taxon>Helotiales</taxon>
        <taxon>Sclerotiniaceae</taxon>
        <taxon>Sclerotinia</taxon>
    </lineage>
</organism>
<proteinExistence type="predicted"/>
<dbReference type="InterPro" id="IPR045518">
    <property type="entry name" value="2EXR"/>
</dbReference>
<dbReference type="Pfam" id="PF20150">
    <property type="entry name" value="2EXR"/>
    <property type="match status" value="1"/>
</dbReference>
<dbReference type="Proteomes" id="UP000624404">
    <property type="component" value="Unassembled WGS sequence"/>
</dbReference>
<comment type="caution">
    <text evidence="2">The sequence shown here is derived from an EMBL/GenBank/DDBJ whole genome shotgun (WGS) entry which is preliminary data.</text>
</comment>
<evidence type="ECO:0000313" key="2">
    <source>
        <dbReference type="EMBL" id="CAD6443178.1"/>
    </source>
</evidence>
<keyword evidence="3" id="KW-1185">Reference proteome</keyword>
<dbReference type="AlphaFoldDB" id="A0A8H2VRU4"/>
<dbReference type="EMBL" id="CAJHIA010000009">
    <property type="protein sequence ID" value="CAD6443178.1"/>
    <property type="molecule type" value="Genomic_DNA"/>
</dbReference>
<gene>
    <name evidence="2" type="ORF">SCLTRI_LOCUS2970</name>
</gene>
<evidence type="ECO:0000313" key="3">
    <source>
        <dbReference type="Proteomes" id="UP000624404"/>
    </source>
</evidence>
<evidence type="ECO:0000259" key="1">
    <source>
        <dbReference type="Pfam" id="PF20150"/>
    </source>
</evidence>
<sequence length="137" mass="16474">MESLSQSSDPSSEQLTTFSRFSALPTELRLMIWYLHIHPRRELNIRLKLDYTHIRQPVIRNPELNVFNLNAFCWDYIQRFSGLRILCLGIWETHINIDELSIMEDRLRSSARKYPKWKVPKIRVGFRHTKSSYRLQL</sequence>
<feature type="domain" description="2EXR" evidence="1">
    <location>
        <begin position="18"/>
        <end position="51"/>
    </location>
</feature>
<dbReference type="OrthoDB" id="3506358at2759"/>